<dbReference type="GeneID" id="78087000"/>
<dbReference type="PANTHER" id="PTHR43751:SF3">
    <property type="entry name" value="SULFATASE N-TERMINAL DOMAIN-CONTAINING PROTEIN"/>
    <property type="match status" value="1"/>
</dbReference>
<sequence length="527" mass="60584">MREKKNVIVVMLDTLQFNYLGCYGNTRVKTPNIDRFATEGVVFENAYTEGLPTVPCRRAMLTGRYTLPVKGWSQLDVSDTTIADLCWGQPIDSYLIHDSGPFRLPKFGYSRGFDKVFFLHGHETDHQYYAQDELGGGLKAEDYYEDHVMEKADEILGENVMRPLMNQVECHLKERQYWKSDGDQHAAQIMKEAVRNLERVDRNKSFFMWIDCFDPHEPWDAPSVYDPDLKCPYDPDYEGKDMFLPIQGHVDGLYTDRELEHIRALYAEKVTMVDKWFGHLMNNIRTLGMEDDTLVILVSDHGSPMGKGEHGHGIMRKCRPWPYEELAHIPMIMRGPGLPRNRRVRGFVQSCDVAPTVVDWLGIGVHPSMQGHSLLPLAKGDVEKVREFAIAGYFRYSWSIITEDWSFIHWLKDDEKSVADARFGIYGKDLGESTAHILQMKKANAVEDRDTAFYNRAYEEHKKAATLDGEDQWTCTAAASSEVPARDELYCRKDDPFQLNNVSAKHPEVAKELFEQLKLFMAELRAS</sequence>
<accession>E5Y203</accession>
<gene>
    <name evidence="2" type="ORF">HMPREF0179_00212</name>
</gene>
<evidence type="ECO:0000259" key="1">
    <source>
        <dbReference type="Pfam" id="PF00884"/>
    </source>
</evidence>
<dbReference type="CDD" id="cd16148">
    <property type="entry name" value="sulfatase_like"/>
    <property type="match status" value="1"/>
</dbReference>
<evidence type="ECO:0000313" key="2">
    <source>
        <dbReference type="EMBL" id="EFV45949.1"/>
    </source>
</evidence>
<dbReference type="Pfam" id="PF00884">
    <property type="entry name" value="Sulfatase"/>
    <property type="match status" value="1"/>
</dbReference>
<dbReference type="InterPro" id="IPR017850">
    <property type="entry name" value="Alkaline_phosphatase_core_sf"/>
</dbReference>
<dbReference type="OrthoDB" id="5500422at2"/>
<dbReference type="InterPro" id="IPR000917">
    <property type="entry name" value="Sulfatase_N"/>
</dbReference>
<dbReference type="STRING" id="563192.HMPREF0179_00212"/>
<dbReference type="Proteomes" id="UP000006034">
    <property type="component" value="Unassembled WGS sequence"/>
</dbReference>
<dbReference type="Gene3D" id="3.30.1120.10">
    <property type="match status" value="1"/>
</dbReference>
<dbReference type="SUPFAM" id="SSF53649">
    <property type="entry name" value="Alkaline phosphatase-like"/>
    <property type="match status" value="1"/>
</dbReference>
<dbReference type="Gene3D" id="3.40.720.10">
    <property type="entry name" value="Alkaline Phosphatase, subunit A"/>
    <property type="match status" value="1"/>
</dbReference>
<dbReference type="RefSeq" id="WP_005024262.1">
    <property type="nucleotide sequence ID" value="NZ_KE150239.1"/>
</dbReference>
<dbReference type="PANTHER" id="PTHR43751">
    <property type="entry name" value="SULFATASE"/>
    <property type="match status" value="1"/>
</dbReference>
<dbReference type="AlphaFoldDB" id="E5Y203"/>
<keyword evidence="3" id="KW-1185">Reference proteome</keyword>
<protein>
    <recommendedName>
        <fullName evidence="1">Sulfatase N-terminal domain-containing protein</fullName>
    </recommendedName>
</protein>
<dbReference type="HOGENOM" id="CLU_006332_14_0_7"/>
<dbReference type="eggNOG" id="COG3119">
    <property type="taxonomic scope" value="Bacteria"/>
</dbReference>
<dbReference type="InterPro" id="IPR052701">
    <property type="entry name" value="GAG_Ulvan_Degrading_Sulfatases"/>
</dbReference>
<organism evidence="2 3">
    <name type="scientific">Bilophila wadsworthia (strain 3_1_6)</name>
    <dbReference type="NCBI Taxonomy" id="563192"/>
    <lineage>
        <taxon>Bacteria</taxon>
        <taxon>Pseudomonadati</taxon>
        <taxon>Thermodesulfobacteriota</taxon>
        <taxon>Desulfovibrionia</taxon>
        <taxon>Desulfovibrionales</taxon>
        <taxon>Desulfovibrionaceae</taxon>
        <taxon>Bilophila</taxon>
    </lineage>
</organism>
<evidence type="ECO:0000313" key="3">
    <source>
        <dbReference type="Proteomes" id="UP000006034"/>
    </source>
</evidence>
<feature type="domain" description="Sulfatase N-terminal" evidence="1">
    <location>
        <begin position="5"/>
        <end position="363"/>
    </location>
</feature>
<reference evidence="2 3" key="1">
    <citation type="submission" date="2010-10" db="EMBL/GenBank/DDBJ databases">
        <authorList>
            <consortium name="The Broad Institute Genome Sequencing Platform"/>
            <person name="Ward D."/>
            <person name="Earl A."/>
            <person name="Feldgarden M."/>
            <person name="Young S.K."/>
            <person name="Gargeya S."/>
            <person name="Zeng Q."/>
            <person name="Alvarado L."/>
            <person name="Berlin A."/>
            <person name="Bochicchio J."/>
            <person name="Chapman S.B."/>
            <person name="Chen Z."/>
            <person name="Freedman E."/>
            <person name="Gellesch M."/>
            <person name="Goldberg J."/>
            <person name="Griggs A."/>
            <person name="Gujja S."/>
            <person name="Heilman E."/>
            <person name="Heiman D."/>
            <person name="Howarth C."/>
            <person name="Mehta T."/>
            <person name="Neiman D."/>
            <person name="Pearson M."/>
            <person name="Roberts A."/>
            <person name="Saif S."/>
            <person name="Shea T."/>
            <person name="Shenoy N."/>
            <person name="Sisk P."/>
            <person name="Stolte C."/>
            <person name="Sykes S."/>
            <person name="White J."/>
            <person name="Yandava C."/>
            <person name="Allen-Vercoe E."/>
            <person name="Sibley C."/>
            <person name="Ambrose C.E."/>
            <person name="Strauss J."/>
            <person name="Daigneault M."/>
            <person name="Haas B."/>
            <person name="Nusbaum C."/>
            <person name="Birren B."/>
        </authorList>
    </citation>
    <scope>NUCLEOTIDE SEQUENCE [LARGE SCALE GENOMIC DNA]</scope>
    <source>
        <strain evidence="2 3">3_1_6</strain>
    </source>
</reference>
<dbReference type="EMBL" id="ADCP02000002">
    <property type="protein sequence ID" value="EFV45949.1"/>
    <property type="molecule type" value="Genomic_DNA"/>
</dbReference>
<reference evidence="2 3" key="2">
    <citation type="submission" date="2013-04" db="EMBL/GenBank/DDBJ databases">
        <title>The Genome Sequence of Bilophila wadsworthia 3_1_6.</title>
        <authorList>
            <consortium name="The Broad Institute Genomics Platform"/>
            <person name="Earl A."/>
            <person name="Ward D."/>
            <person name="Feldgarden M."/>
            <person name="Gevers D."/>
            <person name="Sibley C."/>
            <person name="Strauss J."/>
            <person name="Allen-Vercoe E."/>
            <person name="Walker B."/>
            <person name="Young S."/>
            <person name="Zeng Q."/>
            <person name="Gargeya S."/>
            <person name="Fitzgerald M."/>
            <person name="Haas B."/>
            <person name="Abouelleil A."/>
            <person name="Allen A.W."/>
            <person name="Alvarado L."/>
            <person name="Arachchi H.M."/>
            <person name="Berlin A.M."/>
            <person name="Chapman S.B."/>
            <person name="Gainer-Dewar J."/>
            <person name="Goldberg J."/>
            <person name="Griggs A."/>
            <person name="Gujja S."/>
            <person name="Hansen M."/>
            <person name="Howarth C."/>
            <person name="Imamovic A."/>
            <person name="Ireland A."/>
            <person name="Larimer J."/>
            <person name="McCowan C."/>
            <person name="Murphy C."/>
            <person name="Pearson M."/>
            <person name="Poon T.W."/>
            <person name="Priest M."/>
            <person name="Roberts A."/>
            <person name="Saif S."/>
            <person name="Shea T."/>
            <person name="Sisk P."/>
            <person name="Sykes S."/>
            <person name="Wortman J."/>
            <person name="Nusbaum C."/>
            <person name="Birren B."/>
        </authorList>
    </citation>
    <scope>NUCLEOTIDE SEQUENCE [LARGE SCALE GENOMIC DNA]</scope>
    <source>
        <strain evidence="2 3">3_1_6</strain>
    </source>
</reference>
<name>E5Y203_BILW3</name>
<comment type="caution">
    <text evidence="2">The sequence shown here is derived from an EMBL/GenBank/DDBJ whole genome shotgun (WGS) entry which is preliminary data.</text>
</comment>
<proteinExistence type="predicted"/>